<sequence length="835" mass="90900">MVSDAGIRFVMEGPHAARVRQKKRARLVTACDACRIKKVKCHQATPKSRCEACKASHTACLFGDRDRYHAERGMSTVNGTSPPSDSSEENSMPTGGHSSLTHGTNSADSSGRNSPASHLWPFGEEQAAQRNITAPFLRHLGPTAPVPGYQRVDVPSRSRSDSIHSTTSHASSPYSSSSGSPVLSTSSLSSSYNPANSPVIHSTSSFPFNLNPPMSPNLLSPSHLAELFDPDRPRYPAPHLMDHLVELFFTHLGCHFPFLDHDSIVERVKSGTLPAILANGIAALSSRFSDRPELINNCLPYAAGEPFSHMAKLLVVPMMSWPSVEVLHALVLIAWAEYGSARDSGLFMYSRMAVAMLLDLGLGNAQTIQMAKKEEERDMLRFTWWSVARIDLTSSWVTGRPASLKETQFDITLPSSQKTSEAASKTLLFAYLTEMFTIRDEVTAMMNDESTSANKSPADIVVGGIQARLANFYRNLPSELEFTQENYQRFSQHRQGTVLLLLHLMFHGANVLVHWPSLFREFEVAVPHSIEVSYASSRAMVDAILIAHTIDPTGVLTNPFFDVPISVAARAFLAARTTMGAAVHKSALYREEWNEANLTTCMDVLCNMSKYWGGAAIVENLLEQRGAKPSAQESSQTDPFHPHSHSSSSRDESRDILSRHRSNSVASSVSSSTSSRPTTSRSQSETTSPTIHRPTSITMPVRRHTGLTSPSTSSSTSMNSLITPMFDHDLLGNPAAVTPRPLQLPSQSPGLSASNSNSGSSYPFAMPDLFAAFFENQMMGTTLDPAQLEDLQPASSMHGMSAREAAGHGLGHSGLLSPGLENSLFSSPSWVSQML</sequence>
<dbReference type="CDD" id="cd00067">
    <property type="entry name" value="GAL4"/>
    <property type="match status" value="1"/>
</dbReference>
<dbReference type="PROSITE" id="PS50048">
    <property type="entry name" value="ZN2_CY6_FUNGAL_2"/>
    <property type="match status" value="1"/>
</dbReference>
<evidence type="ECO:0000256" key="3">
    <source>
        <dbReference type="SAM" id="MobiDB-lite"/>
    </source>
</evidence>
<dbReference type="GO" id="GO:0006351">
    <property type="term" value="P:DNA-templated transcription"/>
    <property type="evidence" value="ECO:0007669"/>
    <property type="project" value="InterPro"/>
</dbReference>
<dbReference type="PROSITE" id="PS00463">
    <property type="entry name" value="ZN2_CY6_FUNGAL_1"/>
    <property type="match status" value="1"/>
</dbReference>
<dbReference type="InterPro" id="IPR001138">
    <property type="entry name" value="Zn2Cys6_DnaBD"/>
</dbReference>
<organism evidence="5 6">
    <name type="scientific">Sistotremastrum niveocremeum HHB9708</name>
    <dbReference type="NCBI Taxonomy" id="1314777"/>
    <lineage>
        <taxon>Eukaryota</taxon>
        <taxon>Fungi</taxon>
        <taxon>Dikarya</taxon>
        <taxon>Basidiomycota</taxon>
        <taxon>Agaricomycotina</taxon>
        <taxon>Agaricomycetes</taxon>
        <taxon>Sistotremastrales</taxon>
        <taxon>Sistotremastraceae</taxon>
        <taxon>Sertulicium</taxon>
        <taxon>Sertulicium niveocremeum</taxon>
    </lineage>
</organism>
<dbReference type="PANTHER" id="PTHR47783:SF1">
    <property type="entry name" value="ZN(II)2CYS6 TRANSCRIPTION FACTOR (EUROFUNG)"/>
    <property type="match status" value="1"/>
</dbReference>
<dbReference type="GO" id="GO:0003677">
    <property type="term" value="F:DNA binding"/>
    <property type="evidence" value="ECO:0007669"/>
    <property type="project" value="InterPro"/>
</dbReference>
<dbReference type="STRING" id="1314777.A0A164PHN5"/>
<feature type="compositionally biased region" description="Low complexity" evidence="3">
    <location>
        <begin position="745"/>
        <end position="758"/>
    </location>
</feature>
<dbReference type="CDD" id="cd12148">
    <property type="entry name" value="fungal_TF_MHR"/>
    <property type="match status" value="1"/>
</dbReference>
<proteinExistence type="predicted"/>
<dbReference type="GO" id="GO:0008270">
    <property type="term" value="F:zinc ion binding"/>
    <property type="evidence" value="ECO:0007669"/>
    <property type="project" value="InterPro"/>
</dbReference>
<dbReference type="SUPFAM" id="SSF57701">
    <property type="entry name" value="Zn2/Cys6 DNA-binding domain"/>
    <property type="match status" value="1"/>
</dbReference>
<feature type="compositionally biased region" description="Polar residues" evidence="3">
    <location>
        <begin position="75"/>
        <end position="116"/>
    </location>
</feature>
<dbReference type="PANTHER" id="PTHR47783">
    <property type="entry name" value="ZN(II)2CYS6 TRANSCRIPTION FACTOR (EUROFUNG)-RELATED"/>
    <property type="match status" value="1"/>
</dbReference>
<protein>
    <recommendedName>
        <fullName evidence="4">Zn(2)-C6 fungal-type domain-containing protein</fullName>
    </recommendedName>
</protein>
<feature type="compositionally biased region" description="Low complexity" evidence="3">
    <location>
        <begin position="708"/>
        <end position="717"/>
    </location>
</feature>
<feature type="region of interest" description="Disordered" evidence="3">
    <location>
        <begin position="625"/>
        <end position="720"/>
    </location>
</feature>
<dbReference type="AlphaFoldDB" id="A0A164PHN5"/>
<dbReference type="OrthoDB" id="2428527at2759"/>
<dbReference type="SMART" id="SM00906">
    <property type="entry name" value="Fungal_trans"/>
    <property type="match status" value="1"/>
</dbReference>
<gene>
    <name evidence="5" type="ORF">SISNIDRAFT_445701</name>
</gene>
<dbReference type="InterPro" id="IPR036864">
    <property type="entry name" value="Zn2-C6_fun-type_DNA-bd_sf"/>
</dbReference>
<accession>A0A164PHN5</accession>
<evidence type="ECO:0000313" key="5">
    <source>
        <dbReference type="EMBL" id="KZS88738.1"/>
    </source>
</evidence>
<evidence type="ECO:0000313" key="6">
    <source>
        <dbReference type="Proteomes" id="UP000076722"/>
    </source>
</evidence>
<dbReference type="GO" id="GO:0000981">
    <property type="term" value="F:DNA-binding transcription factor activity, RNA polymerase II-specific"/>
    <property type="evidence" value="ECO:0007669"/>
    <property type="project" value="InterPro"/>
</dbReference>
<feature type="region of interest" description="Disordered" evidence="3">
    <location>
        <begin position="138"/>
        <end position="188"/>
    </location>
</feature>
<dbReference type="Proteomes" id="UP000076722">
    <property type="component" value="Unassembled WGS sequence"/>
</dbReference>
<name>A0A164PHN5_9AGAM</name>
<evidence type="ECO:0000256" key="1">
    <source>
        <dbReference type="ARBA" id="ARBA00022723"/>
    </source>
</evidence>
<evidence type="ECO:0000259" key="4">
    <source>
        <dbReference type="PROSITE" id="PS50048"/>
    </source>
</evidence>
<dbReference type="Pfam" id="PF04082">
    <property type="entry name" value="Fungal_trans"/>
    <property type="match status" value="1"/>
</dbReference>
<reference evidence="5 6" key="1">
    <citation type="journal article" date="2016" name="Mol. Biol. Evol.">
        <title>Comparative Genomics of Early-Diverging Mushroom-Forming Fungi Provides Insights into the Origins of Lignocellulose Decay Capabilities.</title>
        <authorList>
            <person name="Nagy L.G."/>
            <person name="Riley R."/>
            <person name="Tritt A."/>
            <person name="Adam C."/>
            <person name="Daum C."/>
            <person name="Floudas D."/>
            <person name="Sun H."/>
            <person name="Yadav J.S."/>
            <person name="Pangilinan J."/>
            <person name="Larsson K.H."/>
            <person name="Matsuura K."/>
            <person name="Barry K."/>
            <person name="Labutti K."/>
            <person name="Kuo R."/>
            <person name="Ohm R.A."/>
            <person name="Bhattacharya S.S."/>
            <person name="Shirouzu T."/>
            <person name="Yoshinaga Y."/>
            <person name="Martin F.M."/>
            <person name="Grigoriev I.V."/>
            <person name="Hibbett D.S."/>
        </authorList>
    </citation>
    <scope>NUCLEOTIDE SEQUENCE [LARGE SCALE GENOMIC DNA]</scope>
    <source>
        <strain evidence="5 6">HHB9708</strain>
    </source>
</reference>
<evidence type="ECO:0000256" key="2">
    <source>
        <dbReference type="ARBA" id="ARBA00023242"/>
    </source>
</evidence>
<dbReference type="Pfam" id="PF00172">
    <property type="entry name" value="Zn_clus"/>
    <property type="match status" value="1"/>
</dbReference>
<feature type="domain" description="Zn(2)-C6 fungal-type" evidence="4">
    <location>
        <begin position="30"/>
        <end position="62"/>
    </location>
</feature>
<feature type="region of interest" description="Disordered" evidence="3">
    <location>
        <begin position="73"/>
        <end position="119"/>
    </location>
</feature>
<dbReference type="EMBL" id="KV419434">
    <property type="protein sequence ID" value="KZS88738.1"/>
    <property type="molecule type" value="Genomic_DNA"/>
</dbReference>
<feature type="compositionally biased region" description="Low complexity" evidence="3">
    <location>
        <begin position="164"/>
        <end position="188"/>
    </location>
</feature>
<keyword evidence="2" id="KW-0539">Nucleus</keyword>
<dbReference type="SMART" id="SM00066">
    <property type="entry name" value="GAL4"/>
    <property type="match status" value="1"/>
</dbReference>
<keyword evidence="1" id="KW-0479">Metal-binding</keyword>
<keyword evidence="6" id="KW-1185">Reference proteome</keyword>
<dbReference type="Gene3D" id="4.10.240.10">
    <property type="entry name" value="Zn(2)-C6 fungal-type DNA-binding domain"/>
    <property type="match status" value="1"/>
</dbReference>
<feature type="compositionally biased region" description="Basic and acidic residues" evidence="3">
    <location>
        <begin position="648"/>
        <end position="658"/>
    </location>
</feature>
<dbReference type="InterPro" id="IPR007219">
    <property type="entry name" value="XnlR_reg_dom"/>
</dbReference>
<feature type="compositionally biased region" description="Low complexity" evidence="3">
    <location>
        <begin position="663"/>
        <end position="690"/>
    </location>
</feature>
<feature type="region of interest" description="Disordered" evidence="3">
    <location>
        <begin position="732"/>
        <end position="758"/>
    </location>
</feature>